<dbReference type="EMBL" id="FNED01000041">
    <property type="protein sequence ID" value="SDK16312.1"/>
    <property type="molecule type" value="Genomic_DNA"/>
</dbReference>
<evidence type="ECO:0000259" key="1">
    <source>
        <dbReference type="PROSITE" id="PS51186"/>
    </source>
</evidence>
<feature type="domain" description="N-acetyltransferase" evidence="1">
    <location>
        <begin position="2"/>
        <end position="146"/>
    </location>
</feature>
<protein>
    <submittedName>
        <fullName evidence="2">GNAT family acetyltransferase</fullName>
    </submittedName>
    <submittedName>
        <fullName evidence="3">Ribosomal protein S18 acetylase RimI</fullName>
    </submittedName>
</protein>
<dbReference type="EMBL" id="LGUG01000004">
    <property type="protein sequence ID" value="KON94426.1"/>
    <property type="molecule type" value="Genomic_DNA"/>
</dbReference>
<dbReference type="AlphaFoldDB" id="A0A0D1Y748"/>
<evidence type="ECO:0000313" key="3">
    <source>
        <dbReference type="EMBL" id="SDK16312.1"/>
    </source>
</evidence>
<dbReference type="STRING" id="47500.AF333_01905"/>
<keyword evidence="2" id="KW-0808">Transferase</keyword>
<name>A0A0D1Y748_ANEMI</name>
<keyword evidence="3" id="KW-0689">Ribosomal protein</keyword>
<reference evidence="3 5" key="2">
    <citation type="submission" date="2016-10" db="EMBL/GenBank/DDBJ databases">
        <authorList>
            <person name="de Groot N.N."/>
        </authorList>
    </citation>
    <scope>NUCLEOTIDE SEQUENCE [LARGE SCALE GENOMIC DNA]</scope>
    <source>
        <strain evidence="3 5">DSM 2895</strain>
    </source>
</reference>
<dbReference type="Gene3D" id="3.40.630.30">
    <property type="match status" value="1"/>
</dbReference>
<evidence type="ECO:0000313" key="4">
    <source>
        <dbReference type="Proteomes" id="UP000037269"/>
    </source>
</evidence>
<dbReference type="Proteomes" id="UP000182836">
    <property type="component" value="Unassembled WGS sequence"/>
</dbReference>
<dbReference type="InterPro" id="IPR000182">
    <property type="entry name" value="GNAT_dom"/>
</dbReference>
<dbReference type="CDD" id="cd04301">
    <property type="entry name" value="NAT_SF"/>
    <property type="match status" value="1"/>
</dbReference>
<reference evidence="2 4" key="1">
    <citation type="submission" date="2015-07" db="EMBL/GenBank/DDBJ databases">
        <title>Fjat-14205 dsm 2895.</title>
        <authorList>
            <person name="Liu B."/>
            <person name="Wang J."/>
            <person name="Zhu Y."/>
            <person name="Liu G."/>
            <person name="Chen Q."/>
            <person name="Chen Z."/>
            <person name="Lan J."/>
            <person name="Che J."/>
            <person name="Ge C."/>
            <person name="Shi H."/>
            <person name="Pan Z."/>
            <person name="Liu X."/>
        </authorList>
    </citation>
    <scope>NUCLEOTIDE SEQUENCE [LARGE SCALE GENOMIC DNA]</scope>
    <source>
        <strain evidence="2 4">DSM 2895</strain>
    </source>
</reference>
<dbReference type="PATRIC" id="fig|47500.8.peg.485"/>
<dbReference type="GeneID" id="42303966"/>
<dbReference type="Proteomes" id="UP000037269">
    <property type="component" value="Unassembled WGS sequence"/>
</dbReference>
<dbReference type="RefSeq" id="WP_043066477.1">
    <property type="nucleotide sequence ID" value="NZ_BJOA01000191.1"/>
</dbReference>
<evidence type="ECO:0000313" key="5">
    <source>
        <dbReference type="Proteomes" id="UP000182836"/>
    </source>
</evidence>
<organism evidence="2 4">
    <name type="scientific">Aneurinibacillus migulanus</name>
    <name type="common">Bacillus migulanus</name>
    <dbReference type="NCBI Taxonomy" id="47500"/>
    <lineage>
        <taxon>Bacteria</taxon>
        <taxon>Bacillati</taxon>
        <taxon>Bacillota</taxon>
        <taxon>Bacilli</taxon>
        <taxon>Bacillales</taxon>
        <taxon>Paenibacillaceae</taxon>
        <taxon>Aneurinibacillus group</taxon>
        <taxon>Aneurinibacillus</taxon>
    </lineage>
</organism>
<dbReference type="SUPFAM" id="SSF55729">
    <property type="entry name" value="Acyl-CoA N-acyltransferases (Nat)"/>
    <property type="match status" value="1"/>
</dbReference>
<dbReference type="GO" id="GO:0016747">
    <property type="term" value="F:acyltransferase activity, transferring groups other than amino-acyl groups"/>
    <property type="evidence" value="ECO:0007669"/>
    <property type="project" value="InterPro"/>
</dbReference>
<proteinExistence type="predicted"/>
<evidence type="ECO:0000313" key="2">
    <source>
        <dbReference type="EMBL" id="KON94426.1"/>
    </source>
</evidence>
<dbReference type="InterPro" id="IPR016181">
    <property type="entry name" value="Acyl_CoA_acyltransferase"/>
</dbReference>
<dbReference type="OrthoDB" id="9775804at2"/>
<dbReference type="GO" id="GO:0005840">
    <property type="term" value="C:ribosome"/>
    <property type="evidence" value="ECO:0007669"/>
    <property type="project" value="UniProtKB-KW"/>
</dbReference>
<keyword evidence="4" id="KW-1185">Reference proteome</keyword>
<gene>
    <name evidence="2" type="ORF">AF333_01905</name>
    <name evidence="3" type="ORF">SAMN04487909_14164</name>
</gene>
<sequence length="146" mass="16864">MEEIIPVTTDNLEQCITLYSRVFNSEPWNENWTYEAAKNRLSDLLYTPKSLIFALFSHQQLVGFIGGNCKENDKGTTFYLAELCIDNQTQGKGYGSKLLSHLEKELKEKNVQSIYLLTMIGGQAEAFYNKNNYIINEDRIVMRKHL</sequence>
<keyword evidence="3" id="KW-0687">Ribonucleoprotein</keyword>
<accession>A0A0D1Y748</accession>
<dbReference type="Pfam" id="PF00583">
    <property type="entry name" value="Acetyltransf_1"/>
    <property type="match status" value="1"/>
</dbReference>
<dbReference type="PROSITE" id="PS51186">
    <property type="entry name" value="GNAT"/>
    <property type="match status" value="1"/>
</dbReference>